<accession>A0A1V9XJB1</accession>
<feature type="compositionally biased region" description="Pro residues" evidence="2">
    <location>
        <begin position="34"/>
        <end position="43"/>
    </location>
</feature>
<sequence>MRRMSFRGGGSASRGSATPESDSHSPHGGSQPTLGPPIDPPPGSEDVILSGYLKKLKTGKRKFFLLRAGSDATQSTDAAVPAGNQLVQQPRLEYFDNEKKWRGGADPKRSTKIDLVNEPNDLDIDGLAFAVPSTQFDGR</sequence>
<keyword evidence="4" id="KW-1185">Reference proteome</keyword>
<dbReference type="Proteomes" id="UP000192247">
    <property type="component" value="Unassembled WGS sequence"/>
</dbReference>
<dbReference type="GO" id="GO:0005886">
    <property type="term" value="C:plasma membrane"/>
    <property type="evidence" value="ECO:0007669"/>
    <property type="project" value="TreeGrafter"/>
</dbReference>
<evidence type="ECO:0000313" key="4">
    <source>
        <dbReference type="Proteomes" id="UP000192247"/>
    </source>
</evidence>
<evidence type="ECO:0000313" key="3">
    <source>
        <dbReference type="EMBL" id="OQR73615.1"/>
    </source>
</evidence>
<dbReference type="Gene3D" id="2.30.29.30">
    <property type="entry name" value="Pleckstrin-homology domain (PH domain)/Phosphotyrosine-binding domain (PTB)"/>
    <property type="match status" value="1"/>
</dbReference>
<dbReference type="OrthoDB" id="946068at2759"/>
<dbReference type="GO" id="GO:0008286">
    <property type="term" value="P:insulin receptor signaling pathway"/>
    <property type="evidence" value="ECO:0007669"/>
    <property type="project" value="InterPro"/>
</dbReference>
<reference evidence="3 4" key="1">
    <citation type="journal article" date="2017" name="Gigascience">
        <title>Draft genome of the honey bee ectoparasitic mite, Tropilaelaps mercedesae, is shaped by the parasitic life history.</title>
        <authorList>
            <person name="Dong X."/>
            <person name="Armstrong S.D."/>
            <person name="Xia D."/>
            <person name="Makepeace B.L."/>
            <person name="Darby A.C."/>
            <person name="Kadowaki T."/>
        </authorList>
    </citation>
    <scope>NUCLEOTIDE SEQUENCE [LARGE SCALE GENOMIC DNA]</scope>
    <source>
        <strain evidence="3">Wuxi-XJTLU</strain>
    </source>
</reference>
<dbReference type="PANTHER" id="PTHR10614:SF13">
    <property type="entry name" value="INSULIN RECEPTOR SUBSTRATE 1"/>
    <property type="match status" value="1"/>
</dbReference>
<dbReference type="PANTHER" id="PTHR10614">
    <property type="entry name" value="INSULIN RECEPTOR SUBSTRATE"/>
    <property type="match status" value="1"/>
</dbReference>
<feature type="region of interest" description="Disordered" evidence="2">
    <location>
        <begin position="1"/>
        <end position="46"/>
    </location>
</feature>
<name>A0A1V9XJB1_9ACAR</name>
<dbReference type="EMBL" id="MNPL01009638">
    <property type="protein sequence ID" value="OQR73615.1"/>
    <property type="molecule type" value="Genomic_DNA"/>
</dbReference>
<dbReference type="InterPro" id="IPR011993">
    <property type="entry name" value="PH-like_dom_sf"/>
</dbReference>
<dbReference type="InParanoid" id="A0A1V9XJB1"/>
<dbReference type="GO" id="GO:0005158">
    <property type="term" value="F:insulin receptor binding"/>
    <property type="evidence" value="ECO:0007669"/>
    <property type="project" value="InterPro"/>
</dbReference>
<protein>
    <submittedName>
        <fullName evidence="3">Uncharacterized protein</fullName>
    </submittedName>
</protein>
<keyword evidence="1" id="KW-0677">Repeat</keyword>
<dbReference type="GO" id="GO:0043548">
    <property type="term" value="F:phosphatidylinositol 3-kinase binding"/>
    <property type="evidence" value="ECO:0007669"/>
    <property type="project" value="TreeGrafter"/>
</dbReference>
<evidence type="ECO:0000256" key="2">
    <source>
        <dbReference type="SAM" id="MobiDB-lite"/>
    </source>
</evidence>
<evidence type="ECO:0000256" key="1">
    <source>
        <dbReference type="ARBA" id="ARBA00022737"/>
    </source>
</evidence>
<dbReference type="AlphaFoldDB" id="A0A1V9XJB1"/>
<organism evidence="3 4">
    <name type="scientific">Tropilaelaps mercedesae</name>
    <dbReference type="NCBI Taxonomy" id="418985"/>
    <lineage>
        <taxon>Eukaryota</taxon>
        <taxon>Metazoa</taxon>
        <taxon>Ecdysozoa</taxon>
        <taxon>Arthropoda</taxon>
        <taxon>Chelicerata</taxon>
        <taxon>Arachnida</taxon>
        <taxon>Acari</taxon>
        <taxon>Parasitiformes</taxon>
        <taxon>Mesostigmata</taxon>
        <taxon>Gamasina</taxon>
        <taxon>Dermanyssoidea</taxon>
        <taxon>Laelapidae</taxon>
        <taxon>Tropilaelaps</taxon>
    </lineage>
</organism>
<dbReference type="InterPro" id="IPR039011">
    <property type="entry name" value="IRS"/>
</dbReference>
<proteinExistence type="predicted"/>
<comment type="caution">
    <text evidence="3">The sequence shown here is derived from an EMBL/GenBank/DDBJ whole genome shotgun (WGS) entry which is preliminary data.</text>
</comment>
<dbReference type="GO" id="GO:0005829">
    <property type="term" value="C:cytosol"/>
    <property type="evidence" value="ECO:0007669"/>
    <property type="project" value="TreeGrafter"/>
</dbReference>
<gene>
    <name evidence="3" type="ORF">BIW11_01114</name>
</gene>